<evidence type="ECO:0000256" key="6">
    <source>
        <dbReference type="ARBA" id="ARBA00022741"/>
    </source>
</evidence>
<dbReference type="InterPro" id="IPR002173">
    <property type="entry name" value="Carboh/pur_kinase_PfkB_CS"/>
</dbReference>
<gene>
    <name evidence="11" type="ORF">LAZ67_19002232</name>
</gene>
<evidence type="ECO:0000256" key="8">
    <source>
        <dbReference type="ARBA" id="ARBA00022840"/>
    </source>
</evidence>
<keyword evidence="7 9" id="KW-0418">Kinase</keyword>
<evidence type="ECO:0000256" key="4">
    <source>
        <dbReference type="ARBA" id="ARBA00022679"/>
    </source>
</evidence>
<name>A0ABY6LKZ3_9ARAC</name>
<keyword evidence="5 9" id="KW-0660">Purine salvage</keyword>
<accession>A0ABY6LKZ3</accession>
<reference evidence="11 12" key="1">
    <citation type="submission" date="2022-01" db="EMBL/GenBank/DDBJ databases">
        <title>A chromosomal length assembly of Cordylochernes scorpioides.</title>
        <authorList>
            <person name="Zeh D."/>
            <person name="Zeh J."/>
        </authorList>
    </citation>
    <scope>NUCLEOTIDE SEQUENCE [LARGE SCALE GENOMIC DNA]</scope>
    <source>
        <strain evidence="11">IN4F17</strain>
        <tissue evidence="11">Whole Body</tissue>
    </source>
</reference>
<evidence type="ECO:0000259" key="10">
    <source>
        <dbReference type="Pfam" id="PF00294"/>
    </source>
</evidence>
<evidence type="ECO:0000256" key="5">
    <source>
        <dbReference type="ARBA" id="ARBA00022726"/>
    </source>
</evidence>
<keyword evidence="6 9" id="KW-0547">Nucleotide-binding</keyword>
<dbReference type="SUPFAM" id="SSF53613">
    <property type="entry name" value="Ribokinase-like"/>
    <property type="match status" value="1"/>
</dbReference>
<keyword evidence="12" id="KW-1185">Reference proteome</keyword>
<comment type="function">
    <text evidence="9">ATP dependent phosphorylation of adenosine and other related nucleoside analogs to monophosphate derivatives.</text>
</comment>
<keyword evidence="8 9" id="KW-0067">ATP-binding</keyword>
<dbReference type="Proteomes" id="UP001235939">
    <property type="component" value="Chromosome 19"/>
</dbReference>
<dbReference type="EC" id="2.7.1.20" evidence="3 9"/>
<dbReference type="Pfam" id="PF00294">
    <property type="entry name" value="PfkB"/>
    <property type="match status" value="1"/>
</dbReference>
<comment type="subunit">
    <text evidence="9">Monomer.</text>
</comment>
<dbReference type="EMBL" id="CP092881">
    <property type="protein sequence ID" value="UYV80941.1"/>
    <property type="molecule type" value="Genomic_DNA"/>
</dbReference>
<dbReference type="InterPro" id="IPR029056">
    <property type="entry name" value="Ribokinase-like"/>
</dbReference>
<feature type="domain" description="Carbohydrate kinase PfkB" evidence="10">
    <location>
        <begin position="4"/>
        <end position="177"/>
    </location>
</feature>
<evidence type="ECO:0000256" key="2">
    <source>
        <dbReference type="ARBA" id="ARBA00010688"/>
    </source>
</evidence>
<comment type="pathway">
    <text evidence="1 9">Purine metabolism; AMP biosynthesis via salvage pathway; AMP from adenosine: step 1/1.</text>
</comment>
<evidence type="ECO:0000256" key="3">
    <source>
        <dbReference type="ARBA" id="ARBA00012119"/>
    </source>
</evidence>
<dbReference type="PROSITE" id="PS00584">
    <property type="entry name" value="PFKB_KINASES_2"/>
    <property type="match status" value="1"/>
</dbReference>
<dbReference type="CDD" id="cd01168">
    <property type="entry name" value="adenosine_kinase"/>
    <property type="match status" value="1"/>
</dbReference>
<comment type="cofactor">
    <cofactor evidence="9">
        <name>Mg(2+)</name>
        <dbReference type="ChEBI" id="CHEBI:18420"/>
    </cofactor>
    <text evidence="9">Binds 3 Mg(2+) ions per subunit.</text>
</comment>
<evidence type="ECO:0000256" key="7">
    <source>
        <dbReference type="ARBA" id="ARBA00022777"/>
    </source>
</evidence>
<dbReference type="PANTHER" id="PTHR45769:SF3">
    <property type="entry name" value="ADENOSINE KINASE"/>
    <property type="match status" value="1"/>
</dbReference>
<evidence type="ECO:0000256" key="9">
    <source>
        <dbReference type="RuleBase" id="RU368116"/>
    </source>
</evidence>
<organism evidence="11 12">
    <name type="scientific">Cordylochernes scorpioides</name>
    <dbReference type="NCBI Taxonomy" id="51811"/>
    <lineage>
        <taxon>Eukaryota</taxon>
        <taxon>Metazoa</taxon>
        <taxon>Ecdysozoa</taxon>
        <taxon>Arthropoda</taxon>
        <taxon>Chelicerata</taxon>
        <taxon>Arachnida</taxon>
        <taxon>Pseudoscorpiones</taxon>
        <taxon>Cheliferoidea</taxon>
        <taxon>Chernetidae</taxon>
        <taxon>Cordylochernes</taxon>
    </lineage>
</organism>
<comment type="catalytic activity">
    <reaction evidence="9">
        <text>adenosine + ATP = AMP + ADP + H(+)</text>
        <dbReference type="Rhea" id="RHEA:20824"/>
        <dbReference type="ChEBI" id="CHEBI:15378"/>
        <dbReference type="ChEBI" id="CHEBI:16335"/>
        <dbReference type="ChEBI" id="CHEBI:30616"/>
        <dbReference type="ChEBI" id="CHEBI:456215"/>
        <dbReference type="ChEBI" id="CHEBI:456216"/>
        <dbReference type="EC" id="2.7.1.20"/>
    </reaction>
</comment>
<sequence>MCLFQGFFLTVSVESVHVVGRHLAQHPDKLFSMNLSAPFICQFFLTQLMEVLPYVDLLFGNDTEALTLSKELKMETEVISEIALKLAEQPKKNSTRPRRVIITQGHLSIVMAYEGKVTEYPVTLIEKSKVVDTNGAGDAFVGGYLSQLIQGRSIEECIKCAVHVASTVVQQSGCTFPAVCTYGDS</sequence>
<evidence type="ECO:0000256" key="1">
    <source>
        <dbReference type="ARBA" id="ARBA00004801"/>
    </source>
</evidence>
<dbReference type="InterPro" id="IPR001805">
    <property type="entry name" value="Adenokinase"/>
</dbReference>
<keyword evidence="9" id="KW-0539">Nucleus</keyword>
<dbReference type="InterPro" id="IPR011611">
    <property type="entry name" value="PfkB_dom"/>
</dbReference>
<comment type="similarity">
    <text evidence="2 9">Belongs to the carbohydrate kinase PfkB family.</text>
</comment>
<proteinExistence type="inferred from homology"/>
<evidence type="ECO:0000313" key="12">
    <source>
        <dbReference type="Proteomes" id="UP001235939"/>
    </source>
</evidence>
<keyword evidence="9" id="KW-0460">Magnesium</keyword>
<dbReference type="Gene3D" id="3.40.1190.20">
    <property type="match status" value="1"/>
</dbReference>
<dbReference type="PANTHER" id="PTHR45769">
    <property type="entry name" value="ADENOSINE KINASE"/>
    <property type="match status" value="1"/>
</dbReference>
<protein>
    <recommendedName>
        <fullName evidence="3 9">Adenosine kinase</fullName>
        <shortName evidence="9">AK</shortName>
        <ecNumber evidence="3 9">2.7.1.20</ecNumber>
    </recommendedName>
    <alternativeName>
        <fullName evidence="9">Adenosine 5'-phosphotransferase</fullName>
    </alternativeName>
</protein>
<keyword evidence="4 9" id="KW-0808">Transferase</keyword>
<evidence type="ECO:0000313" key="11">
    <source>
        <dbReference type="EMBL" id="UYV80941.1"/>
    </source>
</evidence>
<comment type="subcellular location">
    <subcellularLocation>
        <location evidence="9">Nucleus</location>
    </subcellularLocation>
</comment>